<dbReference type="CDD" id="cd00077">
    <property type="entry name" value="HDc"/>
    <property type="match status" value="1"/>
</dbReference>
<sequence>MPGRLKQTVMIRPLKRQTKQVNTPVEGNAMNLFQQLRQSLIHSPEKRTEKYASQMMASLLTMAWFVEARDPYTGGHLWRVSRYARLLAEKAGENAAETAMISLGGFLHDLGKIAIPDSILRKTGPLTDEEYDIIKTHPDLGYRMLAGHPMARLVKDAIVAHHERPDGRGYPKKLAQEEIPKVAKIVGICDAFDAMTSHRPYRAGMPKEKALSIIRENMDSQFDIYYADLFLQLGEEGVLDHIIAHSDEGIPLRDCPMCGPTLVIRREHQENDHIYCRNCTGEFVLKLQDGLLQPEPTGGQGQASDLEPELDTGLIAATVQQSVADLPVELFTRYIDHGDSSIPIP</sequence>
<dbReference type="InterPro" id="IPR037522">
    <property type="entry name" value="HD_GYP_dom"/>
</dbReference>
<dbReference type="Pfam" id="PF13487">
    <property type="entry name" value="HD_5"/>
    <property type="match status" value="1"/>
</dbReference>
<evidence type="ECO:0000313" key="3">
    <source>
        <dbReference type="Proteomes" id="UP000184600"/>
    </source>
</evidence>
<evidence type="ECO:0000313" key="2">
    <source>
        <dbReference type="EMBL" id="SHO57376.1"/>
    </source>
</evidence>
<dbReference type="SUPFAM" id="SSF109604">
    <property type="entry name" value="HD-domain/PDEase-like"/>
    <property type="match status" value="1"/>
</dbReference>
<evidence type="ECO:0000259" key="1">
    <source>
        <dbReference type="PROSITE" id="PS51832"/>
    </source>
</evidence>
<dbReference type="RefSeq" id="WP_200796943.1">
    <property type="nucleotide sequence ID" value="NZ_AP024898.1"/>
</dbReference>
<feature type="domain" description="HD-GYP" evidence="1">
    <location>
        <begin position="51"/>
        <end position="246"/>
    </location>
</feature>
<dbReference type="Proteomes" id="UP000184600">
    <property type="component" value="Unassembled WGS sequence"/>
</dbReference>
<dbReference type="InterPro" id="IPR003607">
    <property type="entry name" value="HD/PDEase_dom"/>
</dbReference>
<dbReference type="EC" id="3.1.4.52" evidence="2"/>
<dbReference type="PANTHER" id="PTHR45228">
    <property type="entry name" value="CYCLIC DI-GMP PHOSPHODIESTERASE TM_0186-RELATED"/>
    <property type="match status" value="1"/>
</dbReference>
<dbReference type="Gene3D" id="1.10.3210.10">
    <property type="entry name" value="Hypothetical protein af1432"/>
    <property type="match status" value="1"/>
</dbReference>
<dbReference type="PANTHER" id="PTHR45228:SF1">
    <property type="entry name" value="CYCLIC DI-GMP PHOSPHODIESTERASE TM_0186"/>
    <property type="match status" value="1"/>
</dbReference>
<dbReference type="SMART" id="SM00471">
    <property type="entry name" value="HDc"/>
    <property type="match status" value="1"/>
</dbReference>
<keyword evidence="3" id="KW-1185">Reference proteome</keyword>
<dbReference type="EMBL" id="FRFG01000037">
    <property type="protein sequence ID" value="SHO57376.1"/>
    <property type="molecule type" value="Genomic_DNA"/>
</dbReference>
<dbReference type="InterPro" id="IPR052020">
    <property type="entry name" value="Cyclic_di-GMP/3'3'-cGAMP_PDE"/>
</dbReference>
<accession>A0A1M7YY25</accession>
<dbReference type="PROSITE" id="PS51832">
    <property type="entry name" value="HD_GYP"/>
    <property type="match status" value="1"/>
</dbReference>
<organism evidence="2 3">
    <name type="scientific">Vibrio quintilis</name>
    <dbReference type="NCBI Taxonomy" id="1117707"/>
    <lineage>
        <taxon>Bacteria</taxon>
        <taxon>Pseudomonadati</taxon>
        <taxon>Pseudomonadota</taxon>
        <taxon>Gammaproteobacteria</taxon>
        <taxon>Vibrionales</taxon>
        <taxon>Vibrionaceae</taxon>
        <taxon>Vibrio</taxon>
    </lineage>
</organism>
<reference evidence="3" key="1">
    <citation type="submission" date="2016-12" db="EMBL/GenBank/DDBJ databases">
        <authorList>
            <person name="Rodrigo-Torres L."/>
            <person name="Arahal R.D."/>
            <person name="Lucena T."/>
        </authorList>
    </citation>
    <scope>NUCLEOTIDE SEQUENCE [LARGE SCALE GENOMIC DNA]</scope>
</reference>
<dbReference type="STRING" id="1117707.VQ7734_03145"/>
<name>A0A1M7YY25_9VIBR</name>
<keyword evidence="2" id="KW-0378">Hydrolase</keyword>
<dbReference type="AlphaFoldDB" id="A0A1M7YY25"/>
<gene>
    <name evidence="2" type="primary">rpfG_4</name>
    <name evidence="2" type="ORF">VQ7734_03145</name>
</gene>
<protein>
    <submittedName>
        <fullName evidence="2">Cyclic di-GMP phosphodiesterase response regulator RpfG</fullName>
        <ecNumber evidence="2">3.1.4.52</ecNumber>
    </submittedName>
</protein>
<dbReference type="GO" id="GO:0071111">
    <property type="term" value="F:cyclic-guanylate-specific phosphodiesterase activity"/>
    <property type="evidence" value="ECO:0007669"/>
    <property type="project" value="UniProtKB-EC"/>
</dbReference>
<proteinExistence type="predicted"/>